<evidence type="ECO:0000256" key="1">
    <source>
        <dbReference type="ARBA" id="ARBA00004141"/>
    </source>
</evidence>
<feature type="transmembrane region" description="Helical" evidence="7">
    <location>
        <begin position="51"/>
        <end position="75"/>
    </location>
</feature>
<keyword evidence="4 7" id="KW-0812">Transmembrane</keyword>
<feature type="transmembrane region" description="Helical" evidence="7">
    <location>
        <begin position="87"/>
        <end position="105"/>
    </location>
</feature>
<evidence type="ECO:0000256" key="3">
    <source>
        <dbReference type="ARBA" id="ARBA00017877"/>
    </source>
</evidence>
<keyword evidence="9" id="KW-1185">Reference proteome</keyword>
<dbReference type="PANTHER" id="PTHR13144">
    <property type="entry name" value="TEX261 PROTEIN"/>
    <property type="match status" value="1"/>
</dbReference>
<keyword evidence="5 7" id="KW-1133">Transmembrane helix</keyword>
<reference evidence="8 9" key="1">
    <citation type="submission" date="2024-08" db="EMBL/GenBank/DDBJ databases">
        <authorList>
            <person name="Cucini C."/>
            <person name="Frati F."/>
        </authorList>
    </citation>
    <scope>NUCLEOTIDE SEQUENCE [LARGE SCALE GENOMIC DNA]</scope>
</reference>
<dbReference type="PANTHER" id="PTHR13144:SF0">
    <property type="entry name" value="PROTEIN TEX261"/>
    <property type="match status" value="1"/>
</dbReference>
<evidence type="ECO:0000256" key="7">
    <source>
        <dbReference type="SAM" id="Phobius"/>
    </source>
</evidence>
<feature type="transmembrane region" description="Helical" evidence="7">
    <location>
        <begin position="7"/>
        <end position="31"/>
    </location>
</feature>
<keyword evidence="6 7" id="KW-0472">Membrane</keyword>
<dbReference type="Pfam" id="PF04148">
    <property type="entry name" value="Erv26"/>
    <property type="match status" value="1"/>
</dbReference>
<accession>A0ABP1QJL6</accession>
<comment type="subcellular location">
    <subcellularLocation>
        <location evidence="1">Membrane</location>
        <topology evidence="1">Multi-pass membrane protein</topology>
    </subcellularLocation>
</comment>
<protein>
    <recommendedName>
        <fullName evidence="3">Protein TEX261</fullName>
    </recommendedName>
</protein>
<dbReference type="Proteomes" id="UP001642540">
    <property type="component" value="Unassembled WGS sequence"/>
</dbReference>
<evidence type="ECO:0000256" key="6">
    <source>
        <dbReference type="ARBA" id="ARBA00023136"/>
    </source>
</evidence>
<dbReference type="InterPro" id="IPR007277">
    <property type="entry name" value="Svp26/Tex261"/>
</dbReference>
<evidence type="ECO:0000313" key="8">
    <source>
        <dbReference type="EMBL" id="CAL8105683.1"/>
    </source>
</evidence>
<evidence type="ECO:0000256" key="5">
    <source>
        <dbReference type="ARBA" id="ARBA00022989"/>
    </source>
</evidence>
<organism evidence="8 9">
    <name type="scientific">Orchesella dallaii</name>
    <dbReference type="NCBI Taxonomy" id="48710"/>
    <lineage>
        <taxon>Eukaryota</taxon>
        <taxon>Metazoa</taxon>
        <taxon>Ecdysozoa</taxon>
        <taxon>Arthropoda</taxon>
        <taxon>Hexapoda</taxon>
        <taxon>Collembola</taxon>
        <taxon>Entomobryomorpha</taxon>
        <taxon>Entomobryoidea</taxon>
        <taxon>Orchesellidae</taxon>
        <taxon>Orchesellinae</taxon>
        <taxon>Orchesella</taxon>
    </lineage>
</organism>
<feature type="transmembrane region" description="Helical" evidence="7">
    <location>
        <begin position="125"/>
        <end position="146"/>
    </location>
</feature>
<evidence type="ECO:0000256" key="2">
    <source>
        <dbReference type="ARBA" id="ARBA00008096"/>
    </source>
</evidence>
<comment type="caution">
    <text evidence="8">The sequence shown here is derived from an EMBL/GenBank/DDBJ whole genome shotgun (WGS) entry which is preliminary data.</text>
</comment>
<evidence type="ECO:0000256" key="4">
    <source>
        <dbReference type="ARBA" id="ARBA00022692"/>
    </source>
</evidence>
<name>A0ABP1QJL6_9HEXA</name>
<evidence type="ECO:0000313" key="9">
    <source>
        <dbReference type="Proteomes" id="UP001642540"/>
    </source>
</evidence>
<gene>
    <name evidence="8" type="ORF">ODALV1_LOCUS12151</name>
</gene>
<sequence>MWFLLGLSYVVVVFQFCFVSMAFISGLYYLADLVEEFVSVAAKVIRTIIKITIGIYVGILLFEEFPLLMTACGLFSQILHWYMMKTFPYFVLCSPTFILMVTFSVLNHYLAFTYFSSHHYQSMEIMAYVVLCLWLVPFVFLVSLTANDLVLPTTSHINGPKFSQVDNDAFINFSKRKGNRMGLLSHITTVQEVFLPKRPKEGRKFPNVNV</sequence>
<proteinExistence type="inferred from homology"/>
<dbReference type="EMBL" id="CAXLJM020000036">
    <property type="protein sequence ID" value="CAL8105683.1"/>
    <property type="molecule type" value="Genomic_DNA"/>
</dbReference>
<comment type="similarity">
    <text evidence="2">Belongs to the SVP26 family.</text>
</comment>